<dbReference type="InterPro" id="IPR015424">
    <property type="entry name" value="PyrdxlP-dep_Trfase"/>
</dbReference>
<evidence type="ECO:0000259" key="2">
    <source>
        <dbReference type="Pfam" id="PF00266"/>
    </source>
</evidence>
<dbReference type="InterPro" id="IPR015421">
    <property type="entry name" value="PyrdxlP-dep_Trfase_major"/>
</dbReference>
<dbReference type="PANTHER" id="PTHR43092">
    <property type="entry name" value="L-CYSTEINE DESULFHYDRASE"/>
    <property type="match status" value="1"/>
</dbReference>
<reference evidence="3" key="1">
    <citation type="submission" date="2022-10" db="EMBL/GenBank/DDBJ databases">
        <title>Culturing micro-colonial fungi from biological soil crusts in the Mojave desert and describing Neophaeococcomyces mojavensis, and introducing the new genera and species Taxawa tesnikishii.</title>
        <authorList>
            <person name="Kurbessoian T."/>
            <person name="Stajich J.E."/>
        </authorList>
    </citation>
    <scope>NUCLEOTIDE SEQUENCE</scope>
    <source>
        <strain evidence="3">TK_35</strain>
    </source>
</reference>
<evidence type="ECO:0000313" key="4">
    <source>
        <dbReference type="Proteomes" id="UP001172681"/>
    </source>
</evidence>
<dbReference type="Gene3D" id="3.40.640.10">
    <property type="entry name" value="Type I PLP-dependent aspartate aminotransferase-like (Major domain)"/>
    <property type="match status" value="1"/>
</dbReference>
<dbReference type="AlphaFoldDB" id="A0AA38Y5M7"/>
<keyword evidence="1" id="KW-0663">Pyridoxal phosphate</keyword>
<proteinExistence type="predicted"/>
<dbReference type="InterPro" id="IPR000192">
    <property type="entry name" value="Aminotrans_V_dom"/>
</dbReference>
<evidence type="ECO:0000256" key="1">
    <source>
        <dbReference type="ARBA" id="ARBA00022898"/>
    </source>
</evidence>
<keyword evidence="4" id="KW-1185">Reference proteome</keyword>
<protein>
    <recommendedName>
        <fullName evidence="2">Aminotransferase class V domain-containing protein</fullName>
    </recommendedName>
</protein>
<feature type="domain" description="Aminotransferase class V" evidence="2">
    <location>
        <begin position="2"/>
        <end position="153"/>
    </location>
</feature>
<gene>
    <name evidence="3" type="ORF">H2204_005290</name>
</gene>
<dbReference type="Pfam" id="PF00266">
    <property type="entry name" value="Aminotran_5"/>
    <property type="match status" value="1"/>
</dbReference>
<dbReference type="SUPFAM" id="SSF53383">
    <property type="entry name" value="PLP-dependent transferases"/>
    <property type="match status" value="1"/>
</dbReference>
<sequence>MAEFLSVPVEEVVFVPNATTAVNVVLRNLEYQEGDLIVYLDPIYGACEKTISYVTATTPARSVKVDFTYPIDDDELISKFSATLAANSGKVRVALFETVASLPGVRLPFERLAATAKSYGVLTLIDGAHGVGHLPLDLTRLAPDFFVSNCHKYVLVHLQRIGGPNKENADQ</sequence>
<evidence type="ECO:0000313" key="3">
    <source>
        <dbReference type="EMBL" id="KAJ9636457.1"/>
    </source>
</evidence>
<accession>A0AA38Y5M7</accession>
<dbReference type="PANTHER" id="PTHR43092:SF2">
    <property type="entry name" value="HERCYNYLCYSTEINE SULFOXIDE LYASE"/>
    <property type="match status" value="1"/>
</dbReference>
<name>A0AA38Y5M7_9EURO</name>
<organism evidence="3 4">
    <name type="scientific">Knufia peltigerae</name>
    <dbReference type="NCBI Taxonomy" id="1002370"/>
    <lineage>
        <taxon>Eukaryota</taxon>
        <taxon>Fungi</taxon>
        <taxon>Dikarya</taxon>
        <taxon>Ascomycota</taxon>
        <taxon>Pezizomycotina</taxon>
        <taxon>Eurotiomycetes</taxon>
        <taxon>Chaetothyriomycetidae</taxon>
        <taxon>Chaetothyriales</taxon>
        <taxon>Trichomeriaceae</taxon>
        <taxon>Knufia</taxon>
    </lineage>
</organism>
<comment type="caution">
    <text evidence="3">The sequence shown here is derived from an EMBL/GenBank/DDBJ whole genome shotgun (WGS) entry which is preliminary data.</text>
</comment>
<dbReference type="Proteomes" id="UP001172681">
    <property type="component" value="Unassembled WGS sequence"/>
</dbReference>
<dbReference type="EMBL" id="JAPDRN010000029">
    <property type="protein sequence ID" value="KAJ9636457.1"/>
    <property type="molecule type" value="Genomic_DNA"/>
</dbReference>